<name>A0A2A3MNF7_9PSED</name>
<dbReference type="Proteomes" id="UP000242313">
    <property type="component" value="Unassembled WGS sequence"/>
</dbReference>
<dbReference type="RefSeq" id="WP_096003309.1">
    <property type="nucleotide sequence ID" value="NZ_NTMR01000002.1"/>
</dbReference>
<evidence type="ECO:0000313" key="3">
    <source>
        <dbReference type="Proteomes" id="UP000242313"/>
    </source>
</evidence>
<gene>
    <name evidence="2" type="ORF">CNQ84_02405</name>
</gene>
<organism evidence="2 3">
    <name type="scientific">Pseudomonas abyssi</name>
    <dbReference type="NCBI Taxonomy" id="170540"/>
    <lineage>
        <taxon>Bacteria</taxon>
        <taxon>Pseudomonadati</taxon>
        <taxon>Pseudomonadota</taxon>
        <taxon>Gammaproteobacteria</taxon>
        <taxon>Pseudomonadales</taxon>
        <taxon>Pseudomonadaceae</taxon>
        <taxon>Pseudomonas</taxon>
    </lineage>
</organism>
<reference evidence="2 3" key="1">
    <citation type="submission" date="2017-09" db="EMBL/GenBank/DDBJ databases">
        <title>Pseudomonas abyssi sp. nov. isolated from Abyssopelagic Water.</title>
        <authorList>
            <person name="Wei Y."/>
        </authorList>
    </citation>
    <scope>NUCLEOTIDE SEQUENCE [LARGE SCALE GENOMIC DNA]</scope>
    <source>
        <strain evidence="2 3">MT5</strain>
    </source>
</reference>
<evidence type="ECO:0000313" key="2">
    <source>
        <dbReference type="EMBL" id="PBK06245.1"/>
    </source>
</evidence>
<evidence type="ECO:0008006" key="4">
    <source>
        <dbReference type="Google" id="ProtNLM"/>
    </source>
</evidence>
<accession>A0A2A3MNF7</accession>
<keyword evidence="3" id="KW-1185">Reference proteome</keyword>
<dbReference type="AlphaFoldDB" id="A0A2A3MNF7"/>
<comment type="caution">
    <text evidence="2">The sequence shown here is derived from an EMBL/GenBank/DDBJ whole genome shotgun (WGS) entry which is preliminary data.</text>
</comment>
<evidence type="ECO:0000256" key="1">
    <source>
        <dbReference type="SAM" id="MobiDB-lite"/>
    </source>
</evidence>
<sequence>MSNTAEFIEQDAPAKAGRKPGKAAALVPDVELSGDLVSAQNQMAVLNAEQDDRVRAVAEQLGYALPADCTNPDLIQRDIAANMRRSVEACLEVGRGLRVLKEACAHGDFIERLDRLGVDRHVAARFIQAAGKFANVPTSAHLIKAIGSQSKLLEMLVLDDEQIEELELTGQTGELTLDDVATMSVKELRKALREARENGEAKDRVLADRSHKINELEHQLAKKPKVVVVKPDEEAAKLRKEVVTTTYELETQLQGTLRKAFADLAELGLESGEDHRAFGAALVRNLEVTLAAIRSEFHFPELSIDTLPTWNTLLGLDEAAEG</sequence>
<dbReference type="EMBL" id="NTMR01000002">
    <property type="protein sequence ID" value="PBK06245.1"/>
    <property type="molecule type" value="Genomic_DNA"/>
</dbReference>
<protein>
    <recommendedName>
        <fullName evidence="4">DUF3102 domain-containing protein</fullName>
    </recommendedName>
</protein>
<proteinExistence type="predicted"/>
<feature type="region of interest" description="Disordered" evidence="1">
    <location>
        <begin position="1"/>
        <end position="20"/>
    </location>
</feature>